<feature type="compositionally biased region" description="Low complexity" evidence="11">
    <location>
        <begin position="103"/>
        <end position="117"/>
    </location>
</feature>
<feature type="region of interest" description="Disordered" evidence="11">
    <location>
        <begin position="1"/>
        <end position="121"/>
    </location>
</feature>
<comment type="similarity">
    <text evidence="1">Belongs to the protein kinase superfamily. AGC Ser/Thr protein kinase family. PDPK1 subfamily.</text>
</comment>
<dbReference type="Pfam" id="PF00069">
    <property type="entry name" value="Pkinase"/>
    <property type="match status" value="1"/>
</dbReference>
<dbReference type="EMBL" id="JADCUA010000022">
    <property type="protein sequence ID" value="KAH9832265.1"/>
    <property type="molecule type" value="Genomic_DNA"/>
</dbReference>
<comment type="catalytic activity">
    <reaction evidence="8">
        <text>L-threonyl-[protein] + ATP = O-phospho-L-threonyl-[protein] + ADP + H(+)</text>
        <dbReference type="Rhea" id="RHEA:46608"/>
        <dbReference type="Rhea" id="RHEA-COMP:11060"/>
        <dbReference type="Rhea" id="RHEA-COMP:11605"/>
        <dbReference type="ChEBI" id="CHEBI:15378"/>
        <dbReference type="ChEBI" id="CHEBI:30013"/>
        <dbReference type="ChEBI" id="CHEBI:30616"/>
        <dbReference type="ChEBI" id="CHEBI:61977"/>
        <dbReference type="ChEBI" id="CHEBI:456216"/>
        <dbReference type="EC" id="2.7.11.1"/>
    </reaction>
</comment>
<feature type="region of interest" description="Disordered" evidence="11">
    <location>
        <begin position="563"/>
        <end position="582"/>
    </location>
</feature>
<dbReference type="PROSITE" id="PS00107">
    <property type="entry name" value="PROTEIN_KINASE_ATP"/>
    <property type="match status" value="1"/>
</dbReference>
<dbReference type="PROSITE" id="PS50011">
    <property type="entry name" value="PROTEIN_KINASE_DOM"/>
    <property type="match status" value="1"/>
</dbReference>
<evidence type="ECO:0000256" key="4">
    <source>
        <dbReference type="ARBA" id="ARBA00022679"/>
    </source>
</evidence>
<accession>A0ABQ8K5R5</accession>
<feature type="domain" description="Protein kinase" evidence="12">
    <location>
        <begin position="129"/>
        <end position="392"/>
    </location>
</feature>
<dbReference type="Gene3D" id="1.10.510.10">
    <property type="entry name" value="Transferase(Phosphotransferase) domain 1"/>
    <property type="match status" value="1"/>
</dbReference>
<dbReference type="SMART" id="SM00220">
    <property type="entry name" value="S_TKc"/>
    <property type="match status" value="1"/>
</dbReference>
<keyword evidence="6" id="KW-0418">Kinase</keyword>
<feature type="compositionally biased region" description="Low complexity" evidence="11">
    <location>
        <begin position="66"/>
        <end position="82"/>
    </location>
</feature>
<evidence type="ECO:0000256" key="1">
    <source>
        <dbReference type="ARBA" id="ARBA00010006"/>
    </source>
</evidence>
<evidence type="ECO:0000256" key="8">
    <source>
        <dbReference type="ARBA" id="ARBA00047899"/>
    </source>
</evidence>
<evidence type="ECO:0000256" key="9">
    <source>
        <dbReference type="ARBA" id="ARBA00048679"/>
    </source>
</evidence>
<dbReference type="PANTHER" id="PTHR24356">
    <property type="entry name" value="SERINE/THREONINE-PROTEIN KINASE"/>
    <property type="match status" value="1"/>
</dbReference>
<feature type="compositionally biased region" description="Polar residues" evidence="11">
    <location>
        <begin position="496"/>
        <end position="505"/>
    </location>
</feature>
<evidence type="ECO:0000256" key="10">
    <source>
        <dbReference type="PROSITE-ProRule" id="PRU10141"/>
    </source>
</evidence>
<reference evidence="13 14" key="1">
    <citation type="journal article" date="2021" name="Environ. Microbiol.">
        <title>Gene family expansions and transcriptome signatures uncover fungal adaptations to wood decay.</title>
        <authorList>
            <person name="Hage H."/>
            <person name="Miyauchi S."/>
            <person name="Viragh M."/>
            <person name="Drula E."/>
            <person name="Min B."/>
            <person name="Chaduli D."/>
            <person name="Navarro D."/>
            <person name="Favel A."/>
            <person name="Norest M."/>
            <person name="Lesage-Meessen L."/>
            <person name="Balint B."/>
            <person name="Merenyi Z."/>
            <person name="de Eugenio L."/>
            <person name="Morin E."/>
            <person name="Martinez A.T."/>
            <person name="Baldrian P."/>
            <person name="Stursova M."/>
            <person name="Martinez M.J."/>
            <person name="Novotny C."/>
            <person name="Magnuson J.K."/>
            <person name="Spatafora J.W."/>
            <person name="Maurice S."/>
            <person name="Pangilinan J."/>
            <person name="Andreopoulos W."/>
            <person name="LaButti K."/>
            <person name="Hundley H."/>
            <person name="Na H."/>
            <person name="Kuo A."/>
            <person name="Barry K."/>
            <person name="Lipzen A."/>
            <person name="Henrissat B."/>
            <person name="Riley R."/>
            <person name="Ahrendt S."/>
            <person name="Nagy L.G."/>
            <person name="Grigoriev I.V."/>
            <person name="Martin F."/>
            <person name="Rosso M.N."/>
        </authorList>
    </citation>
    <scope>NUCLEOTIDE SEQUENCE [LARGE SCALE GENOMIC DNA]</scope>
    <source>
        <strain evidence="13 14">CIRM-BRFM 1785</strain>
    </source>
</reference>
<name>A0ABQ8K5R5_9APHY</name>
<gene>
    <name evidence="13" type="ORF">C8Q71DRAFT_880152</name>
</gene>
<dbReference type="RefSeq" id="XP_047775284.1">
    <property type="nucleotide sequence ID" value="XM_047928469.1"/>
</dbReference>
<evidence type="ECO:0000256" key="6">
    <source>
        <dbReference type="ARBA" id="ARBA00022777"/>
    </source>
</evidence>
<dbReference type="GeneID" id="72009201"/>
<proteinExistence type="inferred from homology"/>
<dbReference type="PROSITE" id="PS00108">
    <property type="entry name" value="PROTEIN_KINASE_ST"/>
    <property type="match status" value="1"/>
</dbReference>
<evidence type="ECO:0000259" key="12">
    <source>
        <dbReference type="PROSITE" id="PS50011"/>
    </source>
</evidence>
<comment type="catalytic activity">
    <reaction evidence="9">
        <text>L-seryl-[protein] + ATP = O-phospho-L-seryl-[protein] + ADP + H(+)</text>
        <dbReference type="Rhea" id="RHEA:17989"/>
        <dbReference type="Rhea" id="RHEA-COMP:9863"/>
        <dbReference type="Rhea" id="RHEA-COMP:11604"/>
        <dbReference type="ChEBI" id="CHEBI:15378"/>
        <dbReference type="ChEBI" id="CHEBI:29999"/>
        <dbReference type="ChEBI" id="CHEBI:30616"/>
        <dbReference type="ChEBI" id="CHEBI:83421"/>
        <dbReference type="ChEBI" id="CHEBI:456216"/>
        <dbReference type="EC" id="2.7.11.1"/>
    </reaction>
</comment>
<dbReference type="InterPro" id="IPR011009">
    <property type="entry name" value="Kinase-like_dom_sf"/>
</dbReference>
<dbReference type="InterPro" id="IPR017441">
    <property type="entry name" value="Protein_kinase_ATP_BS"/>
</dbReference>
<feature type="compositionally biased region" description="Basic and acidic residues" evidence="11">
    <location>
        <begin position="90"/>
        <end position="100"/>
    </location>
</feature>
<evidence type="ECO:0000256" key="5">
    <source>
        <dbReference type="ARBA" id="ARBA00022741"/>
    </source>
</evidence>
<comment type="caution">
    <text evidence="13">The sequence shown here is derived from an EMBL/GenBank/DDBJ whole genome shotgun (WGS) entry which is preliminary data.</text>
</comment>
<sequence length="794" mass="86049">MLSIQVSSPSPESSSLQTTPTLADLSRNASVISSSSSSSSASDLTLQTPVRPRPLRTFSSPRTGVRSRSPHSPSTPRSSRPPAYLARELGLSDERDDGPSELRPPSSRNHSQSRNSSVNGRIATTADDFDFGRVLGEGSYSTVMLAKYRTTQQEYAIKILDKGHLRRNGKLPTALAEKNTLVRLGAGHPGIVRLHWAFQDEWSLYFVLDLARNGELQSRISRMGSLSIECARVYAAQIVDALGYMHSKGVIHRDLKPENLLLDDAFRIKITDFGTGKILDSGGERTKTFVGTAQYVSPELLEDSETSKSSDFWALGCILYQMISGRFAFQGLSEYLTWQKIKKLEYTFPEGFDDNAKDLVQKLLVRDPAERLGAGSTGSSTDMQALRGHPFFASINWGTLWTDPVPPLESGLLKKDPPPTANGNRWDDDVGASWDALVGDSDPEDDISWASDTEGQEFFATGAKPPNGYAYYEDEGPMGELRPYAFPPAIGPITDKANSPSSNSHAAGRDEGPSVHFADIPKVGSVAAAGDSSTVLANGASSSHDVPSVVKAQPIDVPAPKGAVVDSYSTGSATSSSDGSPIEQLGVALEAAGIDRGRNRAQTPIQGNRPPAPVHVPEGMGELISFVYRTSLLLPHESVLFNTTVEASAPRRRGSRLLAMAVTPRRLKTRELILTTHRLLCLKRKIGRAVQVRTELFMTPSSEKEKDGRHIISSVEPKGEREFVVMTVSWSAGNPVWTASAYFLSLVQATKSHSFLAESPSMASMWIRKIQEALETHAPAAGGARTPSTSRTRT</sequence>
<dbReference type="SUPFAM" id="SSF56112">
    <property type="entry name" value="Protein kinase-like (PK-like)"/>
    <property type="match status" value="1"/>
</dbReference>
<evidence type="ECO:0000313" key="14">
    <source>
        <dbReference type="Proteomes" id="UP000814176"/>
    </source>
</evidence>
<dbReference type="Gene3D" id="3.30.200.20">
    <property type="entry name" value="Phosphorylase Kinase, domain 1"/>
    <property type="match status" value="1"/>
</dbReference>
<feature type="compositionally biased region" description="Low complexity" evidence="11">
    <location>
        <begin position="33"/>
        <end position="42"/>
    </location>
</feature>
<keyword evidence="14" id="KW-1185">Reference proteome</keyword>
<dbReference type="InterPro" id="IPR050236">
    <property type="entry name" value="Ser_Thr_kinase_AGC"/>
</dbReference>
<keyword evidence="7 10" id="KW-0067">ATP-binding</keyword>
<keyword evidence="3" id="KW-0723">Serine/threonine-protein kinase</keyword>
<keyword evidence="4" id="KW-0808">Transferase</keyword>
<feature type="region of interest" description="Disordered" evidence="11">
    <location>
        <begin position="493"/>
        <end position="517"/>
    </location>
</feature>
<protein>
    <recommendedName>
        <fullName evidence="2">non-specific serine/threonine protein kinase</fullName>
        <ecNumber evidence="2">2.7.11.1</ecNumber>
    </recommendedName>
</protein>
<feature type="compositionally biased region" description="Low complexity" evidence="11">
    <location>
        <begin position="1"/>
        <end position="22"/>
    </location>
</feature>
<dbReference type="InterPro" id="IPR000719">
    <property type="entry name" value="Prot_kinase_dom"/>
</dbReference>
<evidence type="ECO:0000256" key="7">
    <source>
        <dbReference type="ARBA" id="ARBA00022840"/>
    </source>
</evidence>
<keyword evidence="5 10" id="KW-0547">Nucleotide-binding</keyword>
<dbReference type="InterPro" id="IPR008271">
    <property type="entry name" value="Ser/Thr_kinase_AS"/>
</dbReference>
<evidence type="ECO:0000313" key="13">
    <source>
        <dbReference type="EMBL" id="KAH9832265.1"/>
    </source>
</evidence>
<dbReference type="PANTHER" id="PTHR24356:SF163">
    <property type="entry name" value="3-PHOSPHOINOSITIDE-DEPENDENT PROTEIN KINASE 1-RELATED"/>
    <property type="match status" value="1"/>
</dbReference>
<evidence type="ECO:0000256" key="2">
    <source>
        <dbReference type="ARBA" id="ARBA00012513"/>
    </source>
</evidence>
<evidence type="ECO:0000256" key="11">
    <source>
        <dbReference type="SAM" id="MobiDB-lite"/>
    </source>
</evidence>
<feature type="compositionally biased region" description="Low complexity" evidence="11">
    <location>
        <begin position="566"/>
        <end position="580"/>
    </location>
</feature>
<evidence type="ECO:0000256" key="3">
    <source>
        <dbReference type="ARBA" id="ARBA00022527"/>
    </source>
</evidence>
<dbReference type="CDD" id="cd05581">
    <property type="entry name" value="STKc_PDK1"/>
    <property type="match status" value="1"/>
</dbReference>
<dbReference type="Proteomes" id="UP000814176">
    <property type="component" value="Unassembled WGS sequence"/>
</dbReference>
<dbReference type="EC" id="2.7.11.1" evidence="2"/>
<organism evidence="13 14">
    <name type="scientific">Rhodofomes roseus</name>
    <dbReference type="NCBI Taxonomy" id="34475"/>
    <lineage>
        <taxon>Eukaryota</taxon>
        <taxon>Fungi</taxon>
        <taxon>Dikarya</taxon>
        <taxon>Basidiomycota</taxon>
        <taxon>Agaricomycotina</taxon>
        <taxon>Agaricomycetes</taxon>
        <taxon>Polyporales</taxon>
        <taxon>Rhodofomes</taxon>
    </lineage>
</organism>
<dbReference type="InterPro" id="IPR039046">
    <property type="entry name" value="PDPK1"/>
</dbReference>
<feature type="binding site" evidence="10">
    <location>
        <position position="158"/>
    </location>
    <ligand>
        <name>ATP</name>
        <dbReference type="ChEBI" id="CHEBI:30616"/>
    </ligand>
</feature>